<dbReference type="AlphaFoldDB" id="A0A6I8Q7U1"/>
<evidence type="ECO:0000259" key="9">
    <source>
        <dbReference type="PROSITE" id="PS50157"/>
    </source>
</evidence>
<evidence type="ECO:0000256" key="8">
    <source>
        <dbReference type="SAM" id="MobiDB-lite"/>
    </source>
</evidence>
<dbReference type="GO" id="GO:0006357">
    <property type="term" value="P:regulation of transcription by RNA polymerase II"/>
    <property type="evidence" value="ECO:0000318"/>
    <property type="project" value="GO_Central"/>
</dbReference>
<dbReference type="InterPro" id="IPR036236">
    <property type="entry name" value="Znf_C2H2_sf"/>
</dbReference>
<dbReference type="PROSITE" id="PS50157">
    <property type="entry name" value="ZINC_FINGER_C2H2_2"/>
    <property type="match status" value="6"/>
</dbReference>
<dbReference type="GO" id="GO:0005634">
    <property type="term" value="C:nucleus"/>
    <property type="evidence" value="ECO:0007669"/>
    <property type="project" value="UniProtKB-SubCell"/>
</dbReference>
<dbReference type="Ensembl" id="ENSXETT00000108408">
    <property type="protein sequence ID" value="ENSXETP00000109861"/>
    <property type="gene ID" value="ENSXETG00000037910"/>
</dbReference>
<reference evidence="10" key="2">
    <citation type="submission" date="2020-05" db="UniProtKB">
        <authorList>
            <consortium name="Ensembl"/>
        </authorList>
    </citation>
    <scope>IDENTIFICATION</scope>
</reference>
<dbReference type="Xenbase" id="XB-GENE-29081887">
    <property type="gene designation" value="LOC100493787"/>
</dbReference>
<keyword evidence="11" id="KW-1185">Reference proteome</keyword>
<dbReference type="OrthoDB" id="6077919at2759"/>
<dbReference type="Ensembl" id="ENSXETT00000112103">
    <property type="protein sequence ID" value="ENSXETP00000106811"/>
    <property type="gene ID" value="ENSXETG00000037910"/>
</dbReference>
<dbReference type="Pfam" id="PF00096">
    <property type="entry name" value="zf-C2H2"/>
    <property type="match status" value="5"/>
</dbReference>
<protein>
    <submittedName>
        <fullName evidence="10 12">Gastrula zinc finger protein XlCGF8.2DB</fullName>
    </submittedName>
</protein>
<proteinExistence type="predicted"/>
<dbReference type="Ensembl" id="ENSXETT00000076236">
    <property type="protein sequence ID" value="ENSXETP00000068582"/>
    <property type="gene ID" value="ENSXETG00000037910"/>
</dbReference>
<feature type="domain" description="C2H2-type" evidence="9">
    <location>
        <begin position="217"/>
        <end position="244"/>
    </location>
</feature>
<dbReference type="OMA" id="STHHFAG"/>
<evidence type="ECO:0000256" key="6">
    <source>
        <dbReference type="ARBA" id="ARBA00023242"/>
    </source>
</evidence>
<feature type="region of interest" description="Disordered" evidence="8">
    <location>
        <begin position="1"/>
        <end position="40"/>
    </location>
</feature>
<dbReference type="PROSITE" id="PS00028">
    <property type="entry name" value="ZINC_FINGER_C2H2_1"/>
    <property type="match status" value="6"/>
</dbReference>
<dbReference type="InterPro" id="IPR013087">
    <property type="entry name" value="Znf_C2H2_type"/>
</dbReference>
<reference evidence="10" key="1">
    <citation type="journal article" date="2010" name="Science">
        <title>The genome of the Western clawed frog Xenopus tropicalis.</title>
        <authorList>
            <person name="Hellsten U."/>
            <person name="Harland R.M."/>
            <person name="Gilchrist M.J."/>
            <person name="Hendrix D."/>
            <person name="Jurka J."/>
            <person name="Kapitonov V."/>
            <person name="Ovcharenko I."/>
            <person name="Putnam N.H."/>
            <person name="Shu S."/>
            <person name="Taher L."/>
            <person name="Blitz I.L."/>
            <person name="Blumberg B."/>
            <person name="Dichmann D.S."/>
            <person name="Dubchak I."/>
            <person name="Amaya E."/>
            <person name="Detter J.C."/>
            <person name="Fletcher R."/>
            <person name="Gerhard D.S."/>
            <person name="Goodstein D."/>
            <person name="Graves T."/>
            <person name="Grigoriev I.V."/>
            <person name="Grimwood J."/>
            <person name="Kawashima T."/>
            <person name="Lindquist E."/>
            <person name="Lucas S.M."/>
            <person name="Mead P.E."/>
            <person name="Mitros T."/>
            <person name="Ogino H."/>
            <person name="Ohta Y."/>
            <person name="Poliakov A.V."/>
            <person name="Pollet N."/>
            <person name="Robert J."/>
            <person name="Salamov A."/>
            <person name="Sater A.K."/>
            <person name="Schmutz J."/>
            <person name="Terry A."/>
            <person name="Vize P.D."/>
            <person name="Warren W.C."/>
            <person name="Wells D."/>
            <person name="Wills A."/>
            <person name="Wilson R.K."/>
            <person name="Zimmerman L.B."/>
            <person name="Zorn A.M."/>
            <person name="Grainger R."/>
            <person name="Grammer T."/>
            <person name="Khokha M.K."/>
            <person name="Richardson P.M."/>
            <person name="Rokhsar D.S."/>
        </authorList>
    </citation>
    <scope>NUCLEOTIDE SEQUENCE [LARGE SCALE GENOMIC DNA]</scope>
    <source>
        <strain evidence="10">Nigerian</strain>
    </source>
</reference>
<feature type="domain" description="C2H2-type" evidence="9">
    <location>
        <begin position="160"/>
        <end position="187"/>
    </location>
</feature>
<dbReference type="Ensembl" id="ENSXETT00000107780">
    <property type="protein sequence ID" value="ENSXETP00000112952"/>
    <property type="gene ID" value="ENSXETG00000037910"/>
</dbReference>
<feature type="compositionally biased region" description="Basic residues" evidence="8">
    <location>
        <begin position="353"/>
        <end position="362"/>
    </location>
</feature>
<dbReference type="GO" id="GO:0008270">
    <property type="term" value="F:zinc ion binding"/>
    <property type="evidence" value="ECO:0007669"/>
    <property type="project" value="UniProtKB-KW"/>
</dbReference>
<feature type="domain" description="C2H2-type" evidence="9">
    <location>
        <begin position="245"/>
        <end position="272"/>
    </location>
</feature>
<organism evidence="10">
    <name type="scientific">Xenopus tropicalis</name>
    <name type="common">Western clawed frog</name>
    <name type="synonym">Silurana tropicalis</name>
    <dbReference type="NCBI Taxonomy" id="8364"/>
    <lineage>
        <taxon>Eukaryota</taxon>
        <taxon>Metazoa</taxon>
        <taxon>Chordata</taxon>
        <taxon>Craniata</taxon>
        <taxon>Vertebrata</taxon>
        <taxon>Euteleostomi</taxon>
        <taxon>Amphibia</taxon>
        <taxon>Batrachia</taxon>
        <taxon>Anura</taxon>
        <taxon>Pipoidea</taxon>
        <taxon>Pipidae</taxon>
        <taxon>Xenopodinae</taxon>
        <taxon>Xenopus</taxon>
        <taxon>Silurana</taxon>
    </lineage>
</organism>
<dbReference type="Gene3D" id="3.30.160.60">
    <property type="entry name" value="Classic Zinc Finger"/>
    <property type="match status" value="6"/>
</dbReference>
<evidence type="ECO:0000256" key="2">
    <source>
        <dbReference type="ARBA" id="ARBA00022723"/>
    </source>
</evidence>
<comment type="subcellular location">
    <subcellularLocation>
        <location evidence="1">Nucleus</location>
    </subcellularLocation>
</comment>
<evidence type="ECO:0000256" key="7">
    <source>
        <dbReference type="PROSITE-ProRule" id="PRU00042"/>
    </source>
</evidence>
<dbReference type="RefSeq" id="XP_012808787.1">
    <property type="nucleotide sequence ID" value="XM_012953333.3"/>
</dbReference>
<dbReference type="SMART" id="SM00355">
    <property type="entry name" value="ZnF_C2H2"/>
    <property type="match status" value="7"/>
</dbReference>
<sequence length="376" mass="41827">MESHSSCLAGMSQIKEEDLDSKDHLKPMESSAVPLTHWASPKTEPEILQIKIKEEEPDPNDDLMPPTMLLVTHTDGENCLNGEVNRCPEAAQLGTSDGCRAAQHRAHTQFTVFSASAEEPRCNCCKCGRMFSSSGDLATHHCANALYDSQSRDAALVGQFHCTECGKSFAHKVGIAEHAKLHTGGKPFPCTECGKAFARKSSFQNHQETHVVANRPFTCGECGRGFAQKVTLRLHQNVHTGEKPFTCTECGRSFSKKDNLRRHSKLHVVQKTCSQCGKYFTQTRFPYGSPGLSPFTCLECQKKNHIREMPLRCAKCGDGFYRRNHLTIHQKVHEREKTFGCKDCGEAFPEKKQLKKHQGIHSKGREVEGAGVPETD</sequence>
<name>A0A6I8Q7U1_XENTR</name>
<dbReference type="GeneID" id="100493787"/>
<dbReference type="InterPro" id="IPR050331">
    <property type="entry name" value="Zinc_finger"/>
</dbReference>
<dbReference type="Ensembl" id="ENSXETT00000108448">
    <property type="protein sequence ID" value="ENSXETP00000105905"/>
    <property type="gene ID" value="ENSXETG00000037910"/>
</dbReference>
<dbReference type="Proteomes" id="UP000008143">
    <property type="component" value="Chromosome 6"/>
</dbReference>
<dbReference type="GO" id="GO:0003700">
    <property type="term" value="F:DNA-binding transcription factor activity"/>
    <property type="evidence" value="ECO:0000318"/>
    <property type="project" value="GO_Central"/>
</dbReference>
<dbReference type="GO" id="GO:0000978">
    <property type="term" value="F:RNA polymerase II cis-regulatory region sequence-specific DNA binding"/>
    <property type="evidence" value="ECO:0000318"/>
    <property type="project" value="GO_Central"/>
</dbReference>
<feature type="domain" description="C2H2-type" evidence="9">
    <location>
        <begin position="188"/>
        <end position="210"/>
    </location>
</feature>
<dbReference type="FunFam" id="3.30.160.60:FF:000759">
    <property type="entry name" value="zinc finger protein 16"/>
    <property type="match status" value="3"/>
</dbReference>
<evidence type="ECO:0000313" key="10">
    <source>
        <dbReference type="Ensembl" id="ENSXETP00000068582"/>
    </source>
</evidence>
<keyword evidence="6" id="KW-0539">Nucleus</keyword>
<dbReference type="FunFam" id="3.30.160.60:FF:002343">
    <property type="entry name" value="Zinc finger protein 33A"/>
    <property type="match status" value="1"/>
</dbReference>
<keyword evidence="3" id="KW-0677">Repeat</keyword>
<reference evidence="12" key="3">
    <citation type="submission" date="2025-04" db="UniProtKB">
        <authorList>
            <consortium name="RefSeq"/>
        </authorList>
    </citation>
    <scope>IDENTIFICATION</scope>
    <source>
        <strain evidence="12">Nigerian</strain>
        <tissue evidence="12">Liver and blood</tissue>
    </source>
</reference>
<evidence type="ECO:0000313" key="12">
    <source>
        <dbReference type="RefSeq" id="XP_012808787.1"/>
    </source>
</evidence>
<feature type="domain" description="C2H2-type" evidence="9">
    <location>
        <begin position="339"/>
        <end position="366"/>
    </location>
</feature>
<evidence type="ECO:0000313" key="13">
    <source>
        <dbReference type="Xenbase" id="XB-GENE-29081887"/>
    </source>
</evidence>
<keyword evidence="4 7" id="KW-0863">Zinc-finger</keyword>
<evidence type="ECO:0000256" key="3">
    <source>
        <dbReference type="ARBA" id="ARBA00022737"/>
    </source>
</evidence>
<evidence type="ECO:0000313" key="11">
    <source>
        <dbReference type="Proteomes" id="UP000008143"/>
    </source>
</evidence>
<dbReference type="Bgee" id="ENSXETG00000037910">
    <property type="expression patterns" value="Expressed in skeletal muscle tissue and 12 other cell types or tissues"/>
</dbReference>
<dbReference type="Ensembl" id="ENSXETT00000119178">
    <property type="protein sequence ID" value="ENSXETP00000116079"/>
    <property type="gene ID" value="ENSXETG00000037910"/>
</dbReference>
<dbReference type="PANTHER" id="PTHR16515">
    <property type="entry name" value="PR DOMAIN ZINC FINGER PROTEIN"/>
    <property type="match status" value="1"/>
</dbReference>
<keyword evidence="2" id="KW-0479">Metal-binding</keyword>
<dbReference type="PANTHER" id="PTHR16515:SF49">
    <property type="entry name" value="GASTRULA ZINC FINGER PROTEIN XLCGF49.1-LIKE-RELATED"/>
    <property type="match status" value="1"/>
</dbReference>
<evidence type="ECO:0000256" key="5">
    <source>
        <dbReference type="ARBA" id="ARBA00022833"/>
    </source>
</evidence>
<dbReference type="KEGG" id="xtr:100493787"/>
<dbReference type="SUPFAM" id="SSF57667">
    <property type="entry name" value="beta-beta-alpha zinc fingers"/>
    <property type="match status" value="3"/>
</dbReference>
<evidence type="ECO:0000256" key="1">
    <source>
        <dbReference type="ARBA" id="ARBA00004123"/>
    </source>
</evidence>
<accession>A0A6I8Q7U1</accession>
<evidence type="ECO:0000256" key="4">
    <source>
        <dbReference type="ARBA" id="ARBA00022771"/>
    </source>
</evidence>
<feature type="domain" description="C2H2-type" evidence="9">
    <location>
        <begin position="311"/>
        <end position="338"/>
    </location>
</feature>
<keyword evidence="5" id="KW-0862">Zinc</keyword>
<feature type="region of interest" description="Disordered" evidence="8">
    <location>
        <begin position="352"/>
        <end position="376"/>
    </location>
</feature>
<gene>
    <name evidence="10 12 13" type="primary">LOC100493787</name>
</gene>
<dbReference type="GeneTree" id="ENSGT01150000286939"/>
<dbReference type="AGR" id="Xenbase:XB-GENE-29081887"/>